<feature type="region of interest" description="Disordered" evidence="1">
    <location>
        <begin position="26"/>
        <end position="79"/>
    </location>
</feature>
<evidence type="ECO:0000259" key="2">
    <source>
        <dbReference type="Pfam" id="PF20516"/>
    </source>
</evidence>
<name>E9ECA3_METAQ</name>
<reference evidence="3 4" key="1">
    <citation type="journal article" date="2011" name="PLoS Genet.">
        <title>Genome sequencing and comparative transcriptomics of the model entomopathogenic fungi Metarhizium anisopliae and M. acridum.</title>
        <authorList>
            <person name="Gao Q."/>
            <person name="Jin K."/>
            <person name="Ying S.H."/>
            <person name="Zhang Y."/>
            <person name="Xiao G."/>
            <person name="Shang Y."/>
            <person name="Duan Z."/>
            <person name="Hu X."/>
            <person name="Xie X.Q."/>
            <person name="Zhou G."/>
            <person name="Peng G."/>
            <person name="Luo Z."/>
            <person name="Huang W."/>
            <person name="Wang B."/>
            <person name="Fang W."/>
            <person name="Wang S."/>
            <person name="Zhong Y."/>
            <person name="Ma L.J."/>
            <person name="St Leger R.J."/>
            <person name="Zhao G.P."/>
            <person name="Pei Y."/>
            <person name="Feng M.G."/>
            <person name="Xia Y."/>
            <person name="Wang C."/>
        </authorList>
    </citation>
    <scope>NUCLEOTIDE SEQUENCE [LARGE SCALE GENOMIC DNA]</scope>
    <source>
        <strain evidence="3 4">CQMa 102</strain>
    </source>
</reference>
<accession>E9ECA3</accession>
<evidence type="ECO:0000313" key="3">
    <source>
        <dbReference type="EMBL" id="EFY86423.1"/>
    </source>
</evidence>
<dbReference type="AlphaFoldDB" id="E9ECA3"/>
<dbReference type="InterPro" id="IPR046797">
    <property type="entry name" value="PDDEXK_12"/>
</dbReference>
<dbReference type="Pfam" id="PF20516">
    <property type="entry name" value="PDDEXK_12"/>
    <property type="match status" value="1"/>
</dbReference>
<evidence type="ECO:0000256" key="1">
    <source>
        <dbReference type="SAM" id="MobiDB-lite"/>
    </source>
</evidence>
<dbReference type="OrthoDB" id="4161186at2759"/>
<feature type="domain" description="PD-(D/E)XK nuclease-like" evidence="2">
    <location>
        <begin position="163"/>
        <end position="347"/>
    </location>
</feature>
<dbReference type="EMBL" id="GL698547">
    <property type="protein sequence ID" value="EFY86423.1"/>
    <property type="molecule type" value="Genomic_DNA"/>
</dbReference>
<evidence type="ECO:0000313" key="4">
    <source>
        <dbReference type="Proteomes" id="UP000002499"/>
    </source>
</evidence>
<dbReference type="KEGG" id="maw:19251812"/>
<gene>
    <name evidence="3" type="ORF">MAC_07501</name>
</gene>
<dbReference type="eggNOG" id="ENOG502TADC">
    <property type="taxonomic scope" value="Eukaryota"/>
</dbReference>
<dbReference type="Proteomes" id="UP000002499">
    <property type="component" value="Unassembled WGS sequence"/>
</dbReference>
<organism evidence="4">
    <name type="scientific">Metarhizium acridum (strain CQMa 102)</name>
    <dbReference type="NCBI Taxonomy" id="655827"/>
    <lineage>
        <taxon>Eukaryota</taxon>
        <taxon>Fungi</taxon>
        <taxon>Dikarya</taxon>
        <taxon>Ascomycota</taxon>
        <taxon>Pezizomycotina</taxon>
        <taxon>Sordariomycetes</taxon>
        <taxon>Hypocreomycetidae</taxon>
        <taxon>Hypocreales</taxon>
        <taxon>Clavicipitaceae</taxon>
        <taxon>Metarhizium</taxon>
    </lineage>
</organism>
<dbReference type="InParanoid" id="E9ECA3"/>
<dbReference type="GeneID" id="19251812"/>
<dbReference type="HOGENOM" id="CLU_040683_0_0_1"/>
<protein>
    <recommendedName>
        <fullName evidence="2">PD-(D/E)XK nuclease-like domain-containing protein</fullName>
    </recommendedName>
</protein>
<feature type="compositionally biased region" description="Polar residues" evidence="1">
    <location>
        <begin position="54"/>
        <end position="69"/>
    </location>
</feature>
<proteinExistence type="predicted"/>
<keyword evidence="4" id="KW-1185">Reference proteome</keyword>
<sequence length="452" mass="50595">MGVSILDWASQIEPPSEIYEVADMPLTPSKRPWAPDTDLTPTKPVGECSEISHGDSQSDIVSTTSSTRHSPTKRSVSPKKREIALRMARCFPIHREDISSVQKPTLLMQELAKVRSMRLIPVSMKDRIIKDSGWANPPHDSWFYGDAHPGASRVGENRPSSFANHKEEDDVYIYRRIKKIRDNTIERTERMDYEVGWNEAIHWALLELALDNDACAGVCCRNVTQCGVYRELRDPDPLLADTRSDYALCLDPPDDSPLAELLRRYRQLNPQTNRAAHMQFSDEASTPPAVGIETKSGDGDGATLSGAQSASFVRGQFRHLASLPNAGHRPLPIIPTILIHGARWSCMGELTSAHRTNYTDATQFTTQYASLQNGASRSIGSGWSRLWCHLHKLIVLEFTWLAACARRISVWAAHHQVPRHDVIVLALRQQLSSCLRSNLIKYDGTDSATRLN</sequence>